<keyword evidence="5" id="KW-0862">Zinc</keyword>
<feature type="domain" description="C2H2-type" evidence="10">
    <location>
        <begin position="152"/>
        <end position="179"/>
    </location>
</feature>
<dbReference type="PROSITE" id="PS50157">
    <property type="entry name" value="ZINC_FINGER_C2H2_2"/>
    <property type="match status" value="3"/>
</dbReference>
<dbReference type="PANTHER" id="PTHR14196:SF12">
    <property type="entry name" value="ZINC FINGER PROTEIN 208-LIKE"/>
    <property type="match status" value="1"/>
</dbReference>
<dbReference type="FunFam" id="3.30.160.60:FF:000012">
    <property type="entry name" value="RB-associated KRAB zinc finger protein-like"/>
    <property type="match status" value="1"/>
</dbReference>
<evidence type="ECO:0000256" key="2">
    <source>
        <dbReference type="ARBA" id="ARBA00022723"/>
    </source>
</evidence>
<keyword evidence="6" id="KW-0805">Transcription regulation</keyword>
<evidence type="ECO:0000256" key="1">
    <source>
        <dbReference type="ARBA" id="ARBA00004123"/>
    </source>
</evidence>
<dbReference type="OrthoDB" id="6077919at2759"/>
<comment type="subcellular location">
    <subcellularLocation>
        <location evidence="1">Nucleus</location>
    </subcellularLocation>
</comment>
<name>A0A0T6AXR7_9SCAR</name>
<sequence length="220" mass="25254">MAVEYTSHEYTSNNYEKYDKKGDIKLEDFIVQRGEAFESKARVSLISDDNLVQDVLLENIKVENSNEQLTNDTGYTVGLEKIETIKVEKCIENGNVLMLQHDPLSEGSQSHVKLEINKQRNVLYHCDICGKGFPKPYLIRIHKIAHSESRPYSCEVCGKCFKTKNSIRIHHFVHSGKRPYPCDQCDKSFQTNNKLKAHKECHVSCEQCGKVFKGQRSLQV</sequence>
<organism evidence="11 12">
    <name type="scientific">Oryctes borbonicus</name>
    <dbReference type="NCBI Taxonomy" id="1629725"/>
    <lineage>
        <taxon>Eukaryota</taxon>
        <taxon>Metazoa</taxon>
        <taxon>Ecdysozoa</taxon>
        <taxon>Arthropoda</taxon>
        <taxon>Hexapoda</taxon>
        <taxon>Insecta</taxon>
        <taxon>Pterygota</taxon>
        <taxon>Neoptera</taxon>
        <taxon>Endopterygota</taxon>
        <taxon>Coleoptera</taxon>
        <taxon>Polyphaga</taxon>
        <taxon>Scarabaeiformia</taxon>
        <taxon>Scarabaeidae</taxon>
        <taxon>Dynastinae</taxon>
        <taxon>Oryctes</taxon>
    </lineage>
</organism>
<dbReference type="AlphaFoldDB" id="A0A0T6AXR7"/>
<dbReference type="EMBL" id="LJIG01022660">
    <property type="protein sequence ID" value="KRT79383.1"/>
    <property type="molecule type" value="Genomic_DNA"/>
</dbReference>
<keyword evidence="7" id="KW-0804">Transcription</keyword>
<comment type="caution">
    <text evidence="11">The sequence shown here is derived from an EMBL/GenBank/DDBJ whole genome shotgun (WGS) entry which is preliminary data.</text>
</comment>
<dbReference type="InterPro" id="IPR013087">
    <property type="entry name" value="Znf_C2H2_type"/>
</dbReference>
<feature type="domain" description="C2H2-type" evidence="10">
    <location>
        <begin position="180"/>
        <end position="207"/>
    </location>
</feature>
<evidence type="ECO:0000256" key="7">
    <source>
        <dbReference type="ARBA" id="ARBA00023163"/>
    </source>
</evidence>
<keyword evidence="3" id="KW-0677">Repeat</keyword>
<dbReference type="SMART" id="SM00355">
    <property type="entry name" value="ZnF_C2H2"/>
    <property type="match status" value="3"/>
</dbReference>
<evidence type="ECO:0000256" key="3">
    <source>
        <dbReference type="ARBA" id="ARBA00022737"/>
    </source>
</evidence>
<keyword evidence="2" id="KW-0479">Metal-binding</keyword>
<dbReference type="PROSITE" id="PS00028">
    <property type="entry name" value="ZINC_FINGER_C2H2_1"/>
    <property type="match status" value="3"/>
</dbReference>
<accession>A0A0T6AXR7</accession>
<evidence type="ECO:0000259" key="10">
    <source>
        <dbReference type="PROSITE" id="PS50157"/>
    </source>
</evidence>
<dbReference type="Proteomes" id="UP000051574">
    <property type="component" value="Unassembled WGS sequence"/>
</dbReference>
<evidence type="ECO:0000256" key="6">
    <source>
        <dbReference type="ARBA" id="ARBA00023015"/>
    </source>
</evidence>
<dbReference type="GO" id="GO:0008270">
    <property type="term" value="F:zinc ion binding"/>
    <property type="evidence" value="ECO:0007669"/>
    <property type="project" value="UniProtKB-KW"/>
</dbReference>
<evidence type="ECO:0000256" key="9">
    <source>
        <dbReference type="PROSITE-ProRule" id="PRU00042"/>
    </source>
</evidence>
<feature type="domain" description="C2H2-type" evidence="10">
    <location>
        <begin position="124"/>
        <end position="151"/>
    </location>
</feature>
<dbReference type="GO" id="GO:0000977">
    <property type="term" value="F:RNA polymerase II transcription regulatory region sequence-specific DNA binding"/>
    <property type="evidence" value="ECO:0007669"/>
    <property type="project" value="TreeGrafter"/>
</dbReference>
<reference evidence="11 12" key="1">
    <citation type="submission" date="2015-09" db="EMBL/GenBank/DDBJ databases">
        <title>Draft genome of the scarab beetle Oryctes borbonicus.</title>
        <authorList>
            <person name="Meyer J.M."/>
            <person name="Markov G.V."/>
            <person name="Baskaran P."/>
            <person name="Herrmann M."/>
            <person name="Sommer R.J."/>
            <person name="Roedelsperger C."/>
        </authorList>
    </citation>
    <scope>NUCLEOTIDE SEQUENCE [LARGE SCALE GENOMIC DNA]</scope>
    <source>
        <strain evidence="11">OB123</strain>
        <tissue evidence="11">Whole animal</tissue>
    </source>
</reference>
<evidence type="ECO:0000256" key="8">
    <source>
        <dbReference type="ARBA" id="ARBA00023242"/>
    </source>
</evidence>
<dbReference type="InterPro" id="IPR050717">
    <property type="entry name" value="C2H2-ZF_Transcription_Reg"/>
</dbReference>
<protein>
    <submittedName>
        <fullName evidence="11">Zinc finger protein</fullName>
    </submittedName>
</protein>
<gene>
    <name evidence="11" type="ORF">AMK59_8126</name>
</gene>
<evidence type="ECO:0000313" key="11">
    <source>
        <dbReference type="EMBL" id="KRT79383.1"/>
    </source>
</evidence>
<dbReference type="Pfam" id="PF13912">
    <property type="entry name" value="zf-C2H2_6"/>
    <property type="match status" value="1"/>
</dbReference>
<proteinExistence type="predicted"/>
<dbReference type="Pfam" id="PF00096">
    <property type="entry name" value="zf-C2H2"/>
    <property type="match status" value="2"/>
</dbReference>
<evidence type="ECO:0000256" key="4">
    <source>
        <dbReference type="ARBA" id="ARBA00022771"/>
    </source>
</evidence>
<keyword evidence="12" id="KW-1185">Reference proteome</keyword>
<dbReference type="PANTHER" id="PTHR14196">
    <property type="entry name" value="ODD-SKIPPED - RELATED"/>
    <property type="match status" value="1"/>
</dbReference>
<dbReference type="FunFam" id="3.30.160.60:FF:000624">
    <property type="entry name" value="zinc finger protein 697"/>
    <property type="match status" value="1"/>
</dbReference>
<evidence type="ECO:0000313" key="12">
    <source>
        <dbReference type="Proteomes" id="UP000051574"/>
    </source>
</evidence>
<feature type="non-terminal residue" evidence="11">
    <location>
        <position position="220"/>
    </location>
</feature>
<dbReference type="InterPro" id="IPR036236">
    <property type="entry name" value="Znf_C2H2_sf"/>
</dbReference>
<dbReference type="GO" id="GO:0000981">
    <property type="term" value="F:DNA-binding transcription factor activity, RNA polymerase II-specific"/>
    <property type="evidence" value="ECO:0007669"/>
    <property type="project" value="TreeGrafter"/>
</dbReference>
<keyword evidence="8" id="KW-0539">Nucleus</keyword>
<dbReference type="Gene3D" id="3.30.160.60">
    <property type="entry name" value="Classic Zinc Finger"/>
    <property type="match status" value="3"/>
</dbReference>
<keyword evidence="4 9" id="KW-0863">Zinc-finger</keyword>
<evidence type="ECO:0000256" key="5">
    <source>
        <dbReference type="ARBA" id="ARBA00022833"/>
    </source>
</evidence>
<dbReference type="SUPFAM" id="SSF57667">
    <property type="entry name" value="beta-beta-alpha zinc fingers"/>
    <property type="match status" value="2"/>
</dbReference>
<dbReference type="GO" id="GO:0005634">
    <property type="term" value="C:nucleus"/>
    <property type="evidence" value="ECO:0007669"/>
    <property type="project" value="UniProtKB-SubCell"/>
</dbReference>